<dbReference type="GO" id="GO:0016787">
    <property type="term" value="F:hydrolase activity"/>
    <property type="evidence" value="ECO:0007669"/>
    <property type="project" value="UniProtKB-KW"/>
</dbReference>
<organism evidence="8 9">
    <name type="scientific">Plantactinospora soyae</name>
    <dbReference type="NCBI Taxonomy" id="1544732"/>
    <lineage>
        <taxon>Bacteria</taxon>
        <taxon>Bacillati</taxon>
        <taxon>Actinomycetota</taxon>
        <taxon>Actinomycetes</taxon>
        <taxon>Micromonosporales</taxon>
        <taxon>Micromonosporaceae</taxon>
        <taxon>Plantactinospora</taxon>
    </lineage>
</organism>
<dbReference type="SUPFAM" id="SSF53474">
    <property type="entry name" value="alpha/beta-Hydrolases"/>
    <property type="match status" value="1"/>
</dbReference>
<keyword evidence="2 5" id="KW-0732">Signal</keyword>
<reference evidence="8" key="1">
    <citation type="submission" date="2020-10" db="EMBL/GenBank/DDBJ databases">
        <title>Sequencing the genomes of 1000 actinobacteria strains.</title>
        <authorList>
            <person name="Klenk H.-P."/>
        </authorList>
    </citation>
    <scope>NUCLEOTIDE SEQUENCE</scope>
    <source>
        <strain evidence="8">DSM 46832</strain>
    </source>
</reference>
<dbReference type="InterPro" id="IPR029058">
    <property type="entry name" value="AB_hydrolase_fold"/>
</dbReference>
<evidence type="ECO:0000256" key="4">
    <source>
        <dbReference type="SAM" id="MobiDB-lite"/>
    </source>
</evidence>
<dbReference type="InterPro" id="IPR013595">
    <property type="entry name" value="Pept_S33_TAP-like_C"/>
</dbReference>
<comment type="similarity">
    <text evidence="1">Belongs to the peptidase S33 family.</text>
</comment>
<name>A0A927R2C9_9ACTN</name>
<dbReference type="Proteomes" id="UP000649753">
    <property type="component" value="Unassembled WGS sequence"/>
</dbReference>
<dbReference type="Pfam" id="PF00561">
    <property type="entry name" value="Abhydrolase_1"/>
    <property type="match status" value="1"/>
</dbReference>
<dbReference type="Pfam" id="PF08386">
    <property type="entry name" value="Abhydrolase_4"/>
    <property type="match status" value="1"/>
</dbReference>
<evidence type="ECO:0000259" key="7">
    <source>
        <dbReference type="Pfam" id="PF08386"/>
    </source>
</evidence>
<dbReference type="PANTHER" id="PTHR43248">
    <property type="entry name" value="2-SUCCINYL-6-HYDROXY-2,4-CYCLOHEXADIENE-1-CARBOXYLATE SYNTHASE"/>
    <property type="match status" value="1"/>
</dbReference>
<evidence type="ECO:0000256" key="3">
    <source>
        <dbReference type="ARBA" id="ARBA00022801"/>
    </source>
</evidence>
<evidence type="ECO:0000256" key="1">
    <source>
        <dbReference type="ARBA" id="ARBA00010088"/>
    </source>
</evidence>
<proteinExistence type="inferred from homology"/>
<gene>
    <name evidence="8" type="ORF">H4W31_006286</name>
</gene>
<feature type="chain" id="PRO_5038093182" evidence="5">
    <location>
        <begin position="17"/>
        <end position="565"/>
    </location>
</feature>
<keyword evidence="3" id="KW-0378">Hydrolase</keyword>
<feature type="domain" description="AB hydrolase-1" evidence="6">
    <location>
        <begin position="81"/>
        <end position="278"/>
    </location>
</feature>
<keyword evidence="9" id="KW-1185">Reference proteome</keyword>
<evidence type="ECO:0000313" key="9">
    <source>
        <dbReference type="Proteomes" id="UP000649753"/>
    </source>
</evidence>
<dbReference type="EMBL" id="JADBEB010000001">
    <property type="protein sequence ID" value="MBE1490648.1"/>
    <property type="molecule type" value="Genomic_DNA"/>
</dbReference>
<dbReference type="RefSeq" id="WP_192769891.1">
    <property type="nucleotide sequence ID" value="NZ_JADBEB010000001.1"/>
</dbReference>
<dbReference type="PANTHER" id="PTHR43248:SF29">
    <property type="entry name" value="TRIPEPTIDYL AMINOPEPTIDASE"/>
    <property type="match status" value="1"/>
</dbReference>
<evidence type="ECO:0000259" key="6">
    <source>
        <dbReference type="Pfam" id="PF00561"/>
    </source>
</evidence>
<evidence type="ECO:0000256" key="2">
    <source>
        <dbReference type="ARBA" id="ARBA00022729"/>
    </source>
</evidence>
<dbReference type="InterPro" id="IPR051601">
    <property type="entry name" value="Serine_prot/Carboxylest_S33"/>
</dbReference>
<comment type="caution">
    <text evidence="8">The sequence shown here is derived from an EMBL/GenBank/DDBJ whole genome shotgun (WGS) entry which is preliminary data.</text>
</comment>
<sequence length="565" mass="60841">MTVVLALAATPVAAQAAASPFDLYLDQELSWGTCLFTPGEEARPSECALVTVPRDWAAPDAGVDLRVSISRAKATGERLGAILLNPGGPGGQGSSLAGALAALQPTVNERYDFVGMDPRGTGQEGGTAPDQLGLVCEIPIGRLSTRTDLDARDRSPESIAEHQKAPRAIAEACQSRALTPFITTWQSAHDMELIRQLLGDSTLNYLGYSYGTWLGAKYASLFPSSAGKMVLDSSVNWQGRLQAAFEAFPMIGQRQLDDVYLPWAARQFPEIVGDTPAEAARTWEQARDYVQTLGVAGDDYDGMFVGMGNEFQWLLATLIFTLAAQEMNGETPEAGVPDVLRTELDALARAEYGVPLAELTVRRIATEVPEDYVTFPGTRVSVACGDQPTQSATWYRNLSDRQGPSYPLFGWAYGISEPCGFWSDAPRQTLPNLPAAAASKILVVQAEFDPQTGYEQARAAVRAAPGVSMVSVDDATFHGQYALDGNPCVDGMVNVFLLHNSRPSNTTCPGRPLPGETEVHPVGGPVRQDNRKLDSAARQSAESLPELREQVRERIALVNSGRPVR</sequence>
<dbReference type="AlphaFoldDB" id="A0A927R2C9"/>
<evidence type="ECO:0000256" key="5">
    <source>
        <dbReference type="SAM" id="SignalP"/>
    </source>
</evidence>
<evidence type="ECO:0000313" key="8">
    <source>
        <dbReference type="EMBL" id="MBE1490648.1"/>
    </source>
</evidence>
<dbReference type="InterPro" id="IPR000073">
    <property type="entry name" value="AB_hydrolase_1"/>
</dbReference>
<feature type="region of interest" description="Disordered" evidence="4">
    <location>
        <begin position="506"/>
        <end position="546"/>
    </location>
</feature>
<dbReference type="Gene3D" id="3.40.50.1820">
    <property type="entry name" value="alpha/beta hydrolase"/>
    <property type="match status" value="1"/>
</dbReference>
<protein>
    <submittedName>
        <fullName evidence="8">Pimeloyl-ACP methyl ester carboxylesterase</fullName>
    </submittedName>
</protein>
<feature type="domain" description="Peptidase S33 tripeptidyl aminopeptidase-like C-terminal" evidence="7">
    <location>
        <begin position="414"/>
        <end position="508"/>
    </location>
</feature>
<accession>A0A927R2C9</accession>
<feature type="signal peptide" evidence="5">
    <location>
        <begin position="1"/>
        <end position="16"/>
    </location>
</feature>